<dbReference type="NCBIfam" id="TIGR01550">
    <property type="entry name" value="DOC_P1"/>
    <property type="match status" value="1"/>
</dbReference>
<dbReference type="InterPro" id="IPR053737">
    <property type="entry name" value="Type_II_TA_Toxin"/>
</dbReference>
<dbReference type="InterPro" id="IPR006440">
    <property type="entry name" value="Doc"/>
</dbReference>
<dbReference type="InterPro" id="IPR003812">
    <property type="entry name" value="Fido"/>
</dbReference>
<evidence type="ECO:0000313" key="3">
    <source>
        <dbReference type="Proteomes" id="UP001562357"/>
    </source>
</evidence>
<dbReference type="Pfam" id="PF02661">
    <property type="entry name" value="Fic"/>
    <property type="match status" value="1"/>
</dbReference>
<dbReference type="SUPFAM" id="SSF140931">
    <property type="entry name" value="Fic-like"/>
    <property type="match status" value="1"/>
</dbReference>
<comment type="caution">
    <text evidence="2">The sequence shown here is derived from an EMBL/GenBank/DDBJ whole genome shotgun (WGS) entry which is preliminary data.</text>
</comment>
<gene>
    <name evidence="2" type="primary">g7409</name>
    <name evidence="2" type="ORF">EsDP_00007409</name>
</gene>
<evidence type="ECO:0000313" key="2">
    <source>
        <dbReference type="EMBL" id="GAB0139196.1"/>
    </source>
</evidence>
<accession>A0ABQ0D0I4</accession>
<proteinExistence type="predicted"/>
<reference evidence="3" key="1">
    <citation type="submission" date="2024-06" db="EMBL/GenBank/DDBJ databases">
        <title>Draft Genome Sequences of Epichloe bromicola Strains Isolated from Elymus ciliaris.</title>
        <authorList>
            <consortium name="Epichloe bromicola genome sequencing consortium"/>
            <person name="Miura A."/>
            <person name="Imano S."/>
            <person name="Ashida A."/>
            <person name="Sato I."/>
            <person name="Chiba S."/>
            <person name="Tanaka A."/>
            <person name="Camagna M."/>
            <person name="Takemoto D."/>
        </authorList>
    </citation>
    <scope>NUCLEOTIDE SEQUENCE [LARGE SCALE GENOMIC DNA]</scope>
    <source>
        <strain evidence="3">DP</strain>
    </source>
</reference>
<dbReference type="PANTHER" id="PTHR39426">
    <property type="entry name" value="HOMOLOGY TO DEATH-ON-CURING PROTEIN OF PHAGE P1"/>
    <property type="match status" value="1"/>
</dbReference>
<dbReference type="PROSITE" id="PS51459">
    <property type="entry name" value="FIDO"/>
    <property type="match status" value="1"/>
</dbReference>
<keyword evidence="3" id="KW-1185">Reference proteome</keyword>
<dbReference type="EMBL" id="BAAFGZ010000751">
    <property type="protein sequence ID" value="GAB0139196.1"/>
    <property type="molecule type" value="Genomic_DNA"/>
</dbReference>
<name>A0ABQ0D0I4_9HYPO</name>
<dbReference type="InterPro" id="IPR036597">
    <property type="entry name" value="Fido-like_dom_sf"/>
</dbReference>
<organism evidence="2 3">
    <name type="scientific">Epichloe bromicola</name>
    <dbReference type="NCBI Taxonomy" id="79588"/>
    <lineage>
        <taxon>Eukaryota</taxon>
        <taxon>Fungi</taxon>
        <taxon>Dikarya</taxon>
        <taxon>Ascomycota</taxon>
        <taxon>Pezizomycotina</taxon>
        <taxon>Sordariomycetes</taxon>
        <taxon>Hypocreomycetidae</taxon>
        <taxon>Hypocreales</taxon>
        <taxon>Clavicipitaceae</taxon>
        <taxon>Epichloe</taxon>
    </lineage>
</organism>
<sequence length="150" mass="16798">MSARSFHFLTALQVQRLMGLKVGPLQLTQPTNLESAVYSPLQHKHYGQDNIFQLAGILGEKIILNHAFQDGNKRAALVAVDMFLKMNGYELQKKVFSKDAVDQQLKSAHIAVATTEWNSEHLASLYQKVAKPLNRVTSEIQEYINDSTTG</sequence>
<dbReference type="Proteomes" id="UP001562357">
    <property type="component" value="Unassembled WGS sequence"/>
</dbReference>
<evidence type="ECO:0000259" key="1">
    <source>
        <dbReference type="PROSITE" id="PS51459"/>
    </source>
</evidence>
<dbReference type="Gene3D" id="1.20.120.1870">
    <property type="entry name" value="Fic/DOC protein, Fido domain"/>
    <property type="match status" value="1"/>
</dbReference>
<protein>
    <recommendedName>
        <fullName evidence="1">Fido domain-containing protein</fullName>
    </recommendedName>
</protein>
<dbReference type="PANTHER" id="PTHR39426:SF1">
    <property type="entry name" value="HOMOLOGY TO DEATH-ON-CURING PROTEIN OF PHAGE P1"/>
    <property type="match status" value="1"/>
</dbReference>
<feature type="domain" description="Fido" evidence="1">
    <location>
        <begin position="1"/>
        <end position="128"/>
    </location>
</feature>